<evidence type="ECO:0000313" key="2">
    <source>
        <dbReference type="EMBL" id="UYV72859.1"/>
    </source>
</evidence>
<protein>
    <submittedName>
        <fullName evidence="2">Uncharacterized protein</fullName>
    </submittedName>
</protein>
<evidence type="ECO:0000256" key="1">
    <source>
        <dbReference type="SAM" id="SignalP"/>
    </source>
</evidence>
<accession>A0ABY6KW16</accession>
<organism evidence="2 3">
    <name type="scientific">Cordylochernes scorpioides</name>
    <dbReference type="NCBI Taxonomy" id="51811"/>
    <lineage>
        <taxon>Eukaryota</taxon>
        <taxon>Metazoa</taxon>
        <taxon>Ecdysozoa</taxon>
        <taxon>Arthropoda</taxon>
        <taxon>Chelicerata</taxon>
        <taxon>Arachnida</taxon>
        <taxon>Pseudoscorpiones</taxon>
        <taxon>Cheliferoidea</taxon>
        <taxon>Chernetidae</taxon>
        <taxon>Cordylochernes</taxon>
    </lineage>
</organism>
<dbReference type="Pfam" id="PF13412">
    <property type="entry name" value="HTH_24"/>
    <property type="match status" value="1"/>
</dbReference>
<feature type="chain" id="PRO_5045779460" evidence="1">
    <location>
        <begin position="24"/>
        <end position="123"/>
    </location>
</feature>
<dbReference type="EMBL" id="CP092872">
    <property type="protein sequence ID" value="UYV72859.1"/>
    <property type="molecule type" value="Genomic_DNA"/>
</dbReference>
<keyword evidence="1" id="KW-0732">Signal</keyword>
<evidence type="ECO:0000313" key="3">
    <source>
        <dbReference type="Proteomes" id="UP001235939"/>
    </source>
</evidence>
<sequence>MGIGLCSLCAVLAKSLFLSPIWGGGTGRVENLLRKERLCTLRISSIKENPRITIRELSEDLDISFGTCQTIIKNNLHLKRSPAKFVPHLLTNEQKEHHKETCKYMVEMFNSEPQLAQKCYHGR</sequence>
<reference evidence="2 3" key="1">
    <citation type="submission" date="2022-01" db="EMBL/GenBank/DDBJ databases">
        <title>A chromosomal length assembly of Cordylochernes scorpioides.</title>
        <authorList>
            <person name="Zeh D."/>
            <person name="Zeh J."/>
        </authorList>
    </citation>
    <scope>NUCLEOTIDE SEQUENCE [LARGE SCALE GENOMIC DNA]</scope>
    <source>
        <strain evidence="2">IN4F17</strain>
        <tissue evidence="2">Whole Body</tissue>
    </source>
</reference>
<proteinExistence type="predicted"/>
<name>A0ABY6KW16_9ARAC</name>
<keyword evidence="3" id="KW-1185">Reference proteome</keyword>
<feature type="signal peptide" evidence="1">
    <location>
        <begin position="1"/>
        <end position="23"/>
    </location>
</feature>
<gene>
    <name evidence="2" type="ORF">LAZ67_10001013</name>
</gene>
<dbReference type="Proteomes" id="UP001235939">
    <property type="component" value="Chromosome 10"/>
</dbReference>